<gene>
    <name evidence="1" type="ORF">EV44_g0365</name>
</gene>
<organism evidence="1 2">
    <name type="scientific">Uncinula necator</name>
    <name type="common">Grape powdery mildew</name>
    <dbReference type="NCBI Taxonomy" id="52586"/>
    <lineage>
        <taxon>Eukaryota</taxon>
        <taxon>Fungi</taxon>
        <taxon>Dikarya</taxon>
        <taxon>Ascomycota</taxon>
        <taxon>Pezizomycotina</taxon>
        <taxon>Leotiomycetes</taxon>
        <taxon>Erysiphales</taxon>
        <taxon>Erysiphaceae</taxon>
        <taxon>Erysiphe</taxon>
    </lineage>
</organism>
<dbReference type="HOGENOM" id="CLU_041826_0_0_1"/>
<evidence type="ECO:0000313" key="2">
    <source>
        <dbReference type="Proteomes" id="UP000030854"/>
    </source>
</evidence>
<dbReference type="STRING" id="52586.A0A0B1P890"/>
<dbReference type="Proteomes" id="UP000030854">
    <property type="component" value="Unassembled WGS sequence"/>
</dbReference>
<dbReference type="OrthoDB" id="5352472at2759"/>
<protein>
    <submittedName>
        <fullName evidence="1">Uncharacterized protein</fullName>
    </submittedName>
</protein>
<comment type="caution">
    <text evidence="1">The sequence shown here is derived from an EMBL/GenBank/DDBJ whole genome shotgun (WGS) entry which is preliminary data.</text>
</comment>
<dbReference type="EMBL" id="JNVN01001780">
    <property type="protein sequence ID" value="KHJ32854.1"/>
    <property type="molecule type" value="Genomic_DNA"/>
</dbReference>
<dbReference type="OMA" id="PTRYFSM"/>
<name>A0A0B1P890_UNCNE</name>
<evidence type="ECO:0000313" key="1">
    <source>
        <dbReference type="EMBL" id="KHJ32854.1"/>
    </source>
</evidence>
<dbReference type="AlphaFoldDB" id="A0A0B1P890"/>
<proteinExistence type="predicted"/>
<sequence>MAPQLLPASAAAFAPRATHVNVVLGPKVETWLTHILKRIIRSRRPLNSVVKLQRCLTELLSSKTAVWNLTSLMVLRVPDNKLYRDPNPLIEALLNYRIIHLEAYIVHVDMVLENEVAFKLTSQSIEALIEYHREVYSVNISSSISSWPEMSTQIEELHKDFIHSINKFVYRTHVSVLEGLYEDGAGELLSEESEEIKMHILNLFRSVKQPPWIKEKINTEVINSNCGSQQNTVPYVSEMREKETQILLSPITISSNNSIAACCHMELQNSEQRSLISSLNQPQLFNEILFSSSQSTYLAPNLYTQLGIVEQSYLFNPGYNIQACDPNFNWI</sequence>
<accession>A0A0B1P890</accession>
<keyword evidence="2" id="KW-1185">Reference proteome</keyword>
<reference evidence="1 2" key="1">
    <citation type="journal article" date="2014" name="BMC Genomics">
        <title>Adaptive genomic structural variation in the grape powdery mildew pathogen, Erysiphe necator.</title>
        <authorList>
            <person name="Jones L."/>
            <person name="Riaz S."/>
            <person name="Morales-Cruz A."/>
            <person name="Amrine K.C."/>
            <person name="McGuire B."/>
            <person name="Gubler W.D."/>
            <person name="Walker M.A."/>
            <person name="Cantu D."/>
        </authorList>
    </citation>
    <scope>NUCLEOTIDE SEQUENCE [LARGE SCALE GENOMIC DNA]</scope>
    <source>
        <strain evidence="2">c</strain>
    </source>
</reference>